<name>A0A422QL32_9BURK</name>
<keyword evidence="2" id="KW-1185">Reference proteome</keyword>
<sequence>MLLRARAPVQSRTDSGMATIQRHFHPWPAKVRRALPLVRCARPTRTICVNIRAIMQNRADTNPMEFTMLDEPYLGYSIEWATTPSQNQPEMWLGHFHAFKQGERTVRGSLVNPQRSAANAHLSVIRIAKARIDAALLRHSPRPPG</sequence>
<dbReference type="EMBL" id="JSAB01000094">
    <property type="protein sequence ID" value="RNF30697.1"/>
    <property type="molecule type" value="Genomic_DNA"/>
</dbReference>
<accession>A0A422QL32</accession>
<comment type="caution">
    <text evidence="1">The sequence shown here is derived from an EMBL/GenBank/DDBJ whole genome shotgun (WGS) entry which is preliminary data.</text>
</comment>
<evidence type="ECO:0000313" key="2">
    <source>
        <dbReference type="Proteomes" id="UP000283254"/>
    </source>
</evidence>
<dbReference type="Proteomes" id="UP000283254">
    <property type="component" value="Unassembled WGS sequence"/>
</dbReference>
<evidence type="ECO:0000313" key="1">
    <source>
        <dbReference type="EMBL" id="RNF30697.1"/>
    </source>
</evidence>
<dbReference type="AlphaFoldDB" id="A0A422QL32"/>
<gene>
    <name evidence="1" type="ORF">NM04_11095</name>
</gene>
<reference evidence="1" key="1">
    <citation type="submission" date="2014-10" db="EMBL/GenBank/DDBJ databases">
        <title>Massilia sp. genome.</title>
        <authorList>
            <person name="Xu B."/>
            <person name="Dai L."/>
            <person name="Huang Z."/>
        </authorList>
    </citation>
    <scope>NUCLEOTIDE SEQUENCE [LARGE SCALE GENOMIC DNA]</scope>
    <source>
        <strain evidence="1">CFS-1</strain>
    </source>
</reference>
<protein>
    <submittedName>
        <fullName evidence="1">Uncharacterized protein</fullName>
    </submittedName>
</protein>
<proteinExistence type="predicted"/>
<organism evidence="1 2">
    <name type="scientific">Massilia aurea</name>
    <dbReference type="NCBI Taxonomy" id="373040"/>
    <lineage>
        <taxon>Bacteria</taxon>
        <taxon>Pseudomonadati</taxon>
        <taxon>Pseudomonadota</taxon>
        <taxon>Betaproteobacteria</taxon>
        <taxon>Burkholderiales</taxon>
        <taxon>Oxalobacteraceae</taxon>
        <taxon>Telluria group</taxon>
        <taxon>Massilia</taxon>
    </lineage>
</organism>